<evidence type="ECO:0000256" key="1">
    <source>
        <dbReference type="SAM" id="MobiDB-lite"/>
    </source>
</evidence>
<keyword evidence="4" id="KW-1185">Reference proteome</keyword>
<dbReference type="EMBL" id="KB644412">
    <property type="protein sequence ID" value="EPS30888.1"/>
    <property type="molecule type" value="Genomic_DNA"/>
</dbReference>
<dbReference type="Proteomes" id="UP000019376">
    <property type="component" value="Unassembled WGS sequence"/>
</dbReference>
<evidence type="ECO:0000313" key="4">
    <source>
        <dbReference type="Proteomes" id="UP000019376"/>
    </source>
</evidence>
<dbReference type="Pfam" id="PF14420">
    <property type="entry name" value="Clr5"/>
    <property type="match status" value="1"/>
</dbReference>
<proteinExistence type="predicted"/>
<evidence type="ECO:0000259" key="2">
    <source>
        <dbReference type="Pfam" id="PF14420"/>
    </source>
</evidence>
<feature type="compositionally biased region" description="Basic residues" evidence="1">
    <location>
        <begin position="49"/>
        <end position="67"/>
    </location>
</feature>
<gene>
    <name evidence="3" type="ORF">PDE_05841</name>
</gene>
<name>S8AX45_PENO1</name>
<dbReference type="InterPro" id="IPR025676">
    <property type="entry name" value="Clr5_dom"/>
</dbReference>
<dbReference type="OrthoDB" id="5308957at2759"/>
<dbReference type="HOGENOM" id="CLU_052210_0_0_1"/>
<dbReference type="eggNOG" id="ENOG502RNRR">
    <property type="taxonomic scope" value="Eukaryota"/>
</dbReference>
<accession>S8AX45</accession>
<protein>
    <recommendedName>
        <fullName evidence="2">Clr5 domain-containing protein</fullName>
    </recommendedName>
</protein>
<evidence type="ECO:0000313" key="3">
    <source>
        <dbReference type="EMBL" id="EPS30888.1"/>
    </source>
</evidence>
<feature type="domain" description="Clr5" evidence="2">
    <location>
        <begin position="7"/>
        <end position="58"/>
    </location>
</feature>
<reference evidence="3 4" key="1">
    <citation type="journal article" date="2013" name="PLoS ONE">
        <title>Genomic and secretomic analyses reveal unique features of the lignocellulolytic enzyme system of Penicillium decumbens.</title>
        <authorList>
            <person name="Liu G."/>
            <person name="Zhang L."/>
            <person name="Wei X."/>
            <person name="Zou G."/>
            <person name="Qin Y."/>
            <person name="Ma L."/>
            <person name="Li J."/>
            <person name="Zheng H."/>
            <person name="Wang S."/>
            <person name="Wang C."/>
            <person name="Xun L."/>
            <person name="Zhao G.-P."/>
            <person name="Zhou Z."/>
            <person name="Qu Y."/>
        </authorList>
    </citation>
    <scope>NUCLEOTIDE SEQUENCE [LARGE SCALE GENOMIC DNA]</scope>
    <source>
        <strain evidence="4">114-2 / CGMCC 5302</strain>
    </source>
</reference>
<dbReference type="AlphaFoldDB" id="S8AX45"/>
<sequence length="356" mass="39221">MKTSISSDVWEKKKAIIAKLYMEEEWPLKQVIKQIRSDDFNPSETQLRSRLKKWRVTKPSRQTRKKTQGSEDPESEKESRTSSSSPRTSRASPAARKTPSAPSSAYRHDWTAHSAYGPVELSQPKWNAHMGPHLTTPSPSADHHSIISDSHSNRYPLTDPNAPVTSFEQTSTHTSPAAEHVILNTTTAAATPSYAAYSLSPESCGPSPEASSTSVMAQWPARPVSGDIHYQPALHPTQWYNLPLEPLGSPSVGPHSAAPLTTPAQSTGYAMYPGHNVYSPGYMHYDHSEYHQGYDLKQWKQVPSRPHEYTGYANRSALDRKHGYPHGGPPSEMLPITASQAGPQTVMCAPMVPYSG</sequence>
<feature type="region of interest" description="Disordered" evidence="1">
    <location>
        <begin position="123"/>
        <end position="168"/>
    </location>
</feature>
<feature type="compositionally biased region" description="Low complexity" evidence="1">
    <location>
        <begin position="81"/>
        <end position="98"/>
    </location>
</feature>
<organism evidence="3 4">
    <name type="scientific">Penicillium oxalicum (strain 114-2 / CGMCC 5302)</name>
    <name type="common">Penicillium decumbens</name>
    <dbReference type="NCBI Taxonomy" id="933388"/>
    <lineage>
        <taxon>Eukaryota</taxon>
        <taxon>Fungi</taxon>
        <taxon>Dikarya</taxon>
        <taxon>Ascomycota</taxon>
        <taxon>Pezizomycotina</taxon>
        <taxon>Eurotiomycetes</taxon>
        <taxon>Eurotiomycetidae</taxon>
        <taxon>Eurotiales</taxon>
        <taxon>Aspergillaceae</taxon>
        <taxon>Penicillium</taxon>
    </lineage>
</organism>
<dbReference type="PhylomeDB" id="S8AX45"/>
<feature type="region of interest" description="Disordered" evidence="1">
    <location>
        <begin position="318"/>
        <end position="337"/>
    </location>
</feature>
<feature type="region of interest" description="Disordered" evidence="1">
    <location>
        <begin position="37"/>
        <end position="106"/>
    </location>
</feature>